<dbReference type="PROSITE" id="PS50878">
    <property type="entry name" value="RT_POL"/>
    <property type="match status" value="1"/>
</dbReference>
<dbReference type="CDD" id="cd00303">
    <property type="entry name" value="retropepsin_like"/>
    <property type="match status" value="1"/>
</dbReference>
<evidence type="ECO:0000256" key="3">
    <source>
        <dbReference type="ARBA" id="ARBA00022722"/>
    </source>
</evidence>
<dbReference type="Pfam" id="PF08284">
    <property type="entry name" value="RVP_2"/>
    <property type="match status" value="1"/>
</dbReference>
<keyword evidence="5" id="KW-0511">Multifunctional enzyme</keyword>
<feature type="region of interest" description="Disordered" evidence="6">
    <location>
        <begin position="171"/>
        <end position="200"/>
    </location>
</feature>
<dbReference type="Gene3D" id="3.10.10.10">
    <property type="entry name" value="HIV Type 1 Reverse Transcriptase, subunit A, domain 1"/>
    <property type="match status" value="1"/>
</dbReference>
<keyword evidence="4" id="KW-0378">Hydrolase</keyword>
<keyword evidence="8" id="KW-1185">Reference proteome</keyword>
<dbReference type="InterPro" id="IPR005162">
    <property type="entry name" value="Retrotrans_gag_dom"/>
</dbReference>
<dbReference type="Proteomes" id="UP001652660">
    <property type="component" value="Chromosome 3c"/>
</dbReference>
<dbReference type="Pfam" id="PF03732">
    <property type="entry name" value="Retrotrans_gag"/>
    <property type="match status" value="1"/>
</dbReference>
<dbReference type="CDD" id="cd01647">
    <property type="entry name" value="RT_LTR"/>
    <property type="match status" value="1"/>
</dbReference>
<dbReference type="GeneID" id="140037957"/>
<keyword evidence="3" id="KW-0540">Nuclease</keyword>
<evidence type="ECO:0000313" key="9">
    <source>
        <dbReference type="RefSeq" id="XP_071939245.1"/>
    </source>
</evidence>
<evidence type="ECO:0000256" key="4">
    <source>
        <dbReference type="ARBA" id="ARBA00022759"/>
    </source>
</evidence>
<dbReference type="Gene3D" id="2.40.70.10">
    <property type="entry name" value="Acid Proteases"/>
    <property type="match status" value="1"/>
</dbReference>
<dbReference type="InterPro" id="IPR021109">
    <property type="entry name" value="Peptidase_aspartic_dom_sf"/>
</dbReference>
<dbReference type="RefSeq" id="XP_071939245.1">
    <property type="nucleotide sequence ID" value="XM_072083144.1"/>
</dbReference>
<organism evidence="8 9">
    <name type="scientific">Coffea arabica</name>
    <name type="common">Arabian coffee</name>
    <dbReference type="NCBI Taxonomy" id="13443"/>
    <lineage>
        <taxon>Eukaryota</taxon>
        <taxon>Viridiplantae</taxon>
        <taxon>Streptophyta</taxon>
        <taxon>Embryophyta</taxon>
        <taxon>Tracheophyta</taxon>
        <taxon>Spermatophyta</taxon>
        <taxon>Magnoliopsida</taxon>
        <taxon>eudicotyledons</taxon>
        <taxon>Gunneridae</taxon>
        <taxon>Pentapetalae</taxon>
        <taxon>asterids</taxon>
        <taxon>lamiids</taxon>
        <taxon>Gentianales</taxon>
        <taxon>Rubiaceae</taxon>
        <taxon>Ixoroideae</taxon>
        <taxon>Gardenieae complex</taxon>
        <taxon>Bertiereae - Coffeeae clade</taxon>
        <taxon>Coffeeae</taxon>
        <taxon>Coffea</taxon>
    </lineage>
</organism>
<evidence type="ECO:0000256" key="2">
    <source>
        <dbReference type="ARBA" id="ARBA00022695"/>
    </source>
</evidence>
<feature type="domain" description="Reverse transcriptase" evidence="7">
    <location>
        <begin position="735"/>
        <end position="914"/>
    </location>
</feature>
<keyword evidence="1" id="KW-0808">Transferase</keyword>
<dbReference type="Pfam" id="PF00078">
    <property type="entry name" value="RVT_1"/>
    <property type="match status" value="1"/>
</dbReference>
<protein>
    <recommendedName>
        <fullName evidence="7">Reverse transcriptase domain-containing protein</fullName>
    </recommendedName>
</protein>
<dbReference type="Gene3D" id="3.30.70.270">
    <property type="match status" value="2"/>
</dbReference>
<dbReference type="Pfam" id="PF17919">
    <property type="entry name" value="RT_RNaseH_2"/>
    <property type="match status" value="1"/>
</dbReference>
<dbReference type="CDD" id="cd09274">
    <property type="entry name" value="RNase_HI_RT_Ty3"/>
    <property type="match status" value="1"/>
</dbReference>
<feature type="region of interest" description="Disordered" evidence="6">
    <location>
        <begin position="376"/>
        <end position="406"/>
    </location>
</feature>
<dbReference type="SUPFAM" id="SSF56672">
    <property type="entry name" value="DNA/RNA polymerases"/>
    <property type="match status" value="1"/>
</dbReference>
<dbReference type="InterPro" id="IPR000477">
    <property type="entry name" value="RT_dom"/>
</dbReference>
<dbReference type="PANTHER" id="PTHR37984">
    <property type="entry name" value="PROTEIN CBG26694"/>
    <property type="match status" value="1"/>
</dbReference>
<dbReference type="InterPro" id="IPR041577">
    <property type="entry name" value="RT_RNaseH_2"/>
</dbReference>
<evidence type="ECO:0000259" key="7">
    <source>
        <dbReference type="PROSITE" id="PS50878"/>
    </source>
</evidence>
<dbReference type="Gene3D" id="3.10.20.370">
    <property type="match status" value="1"/>
</dbReference>
<keyword evidence="2" id="KW-0548">Nucleotidyltransferase</keyword>
<accession>A0ABM4X5F6</accession>
<reference evidence="9" key="1">
    <citation type="submission" date="2025-08" db="UniProtKB">
        <authorList>
            <consortium name="RefSeq"/>
        </authorList>
    </citation>
    <scope>IDENTIFICATION</scope>
    <source>
        <tissue evidence="9">Leaves</tissue>
    </source>
</reference>
<dbReference type="InterPro" id="IPR043502">
    <property type="entry name" value="DNA/RNA_pol_sf"/>
</dbReference>
<proteinExistence type="predicted"/>
<feature type="compositionally biased region" description="Polar residues" evidence="6">
    <location>
        <begin position="378"/>
        <end position="399"/>
    </location>
</feature>
<sequence length="1149" mass="129822">MAALQPSERTVGEAPLLTKSFAAALTASSSAEAFDPGTISTYRGNQHCEERYTAIGAAISTSSGGQILVQSTSYGGCKEVFSIARAEGGLCGGLAGCESCAHPPNSGRRLHSVIRSPHMEEALKKDISELGSVVKVLGHRQESTERTLKNLDQKYESMMAMMAQMMAKFNDRDKEAESSNSIEGPSKLATQEEGCGRSEWRETRSYTRMPKVELPNFTGDNPREWIRKANKFFKINGVEENMKSEIAELYLRDRADTWFHGVFSGRGTIPWTELATALCKRFGEGTPEEAIEEFNKLRQEGSIADYLERFELLKALVMPSLPHLADSYYKACFLSGLKEEIVNMVKMAKPTTLSDAIEAAKLQEKNLKAMQKFHKPLPNNQTHRTPFQTQSHNKWNPTPSRFPDKTPTDTYRTLNNNTNQFKKITPSEFNLRREKGLCYKCAEPYTLGHTCKQSHIHLLLVHDDSEKQVVSEEGRETEPEVFCDCIEGKIGDEHMEISINALAGGSEHKTIKLKGLVKGRTITALIDSGSTHCFLDAQLASNLKLVSSGPPLVVKVANGEKVQSSSLAKPVVWRMQGYEFQHQFNTLKLGGCDMVLGVDWLARFSPMEFDFKGLSVKFRKGKQQVELKGERDQVQLRLIKGSRLHKWARKQAYGIIAQLSAVQEEVQANATTPPELEEVLQDFEEVFKEPQGLPPERGHDHSITLQEESKPFQIRPYRCPYIQKTEIEKLVQEMLGNGIIQHSNSPFASPVLLVKKKDGTWRFCVDYRQLNELTVKNKYPIPLIDELLDELSGSKYFTKIDLRAGYFQIRVKAADTPKTAFRTHQGLYEFKVMPFELTNAPATFQSLMNHVFQKQLRKFVLVFFDDILIYSSSLQEHLKHVTVVMNILREHQLYAKRSKCAFGQTQVEYLGHIISVEGVKADPEKIAGMVNWPKPANVKQLRGFLGLTGYYRRFVKGYSSIARPLTALLKKDSFQWGPEAEEAFQKLKGAMCDTPVLALPDFNQPFVVETDACYNGIGALLMQNRRPLAYISQGLGPRNMGLSIYEKELLALVTAVTKWRHYLEGQHFIINTDQQSLKYLLEQRITTPLQQKWLTKLMGMSYEIHYKKGKENVVADGLSRRGDPGLECTAITTIVPEWIKELSEWYTEV</sequence>
<dbReference type="PANTHER" id="PTHR37984:SF5">
    <property type="entry name" value="PROTEIN NYNRIN-LIKE"/>
    <property type="match status" value="1"/>
</dbReference>
<dbReference type="InterPro" id="IPR043128">
    <property type="entry name" value="Rev_trsase/Diguanyl_cyclase"/>
</dbReference>
<dbReference type="InterPro" id="IPR050951">
    <property type="entry name" value="Retrovirus_Pol_polyprotein"/>
</dbReference>
<name>A0ABM4X5F6_COFAR</name>
<evidence type="ECO:0000256" key="1">
    <source>
        <dbReference type="ARBA" id="ARBA00022679"/>
    </source>
</evidence>
<dbReference type="SUPFAM" id="SSF50630">
    <property type="entry name" value="Acid proteases"/>
    <property type="match status" value="1"/>
</dbReference>
<evidence type="ECO:0000313" key="8">
    <source>
        <dbReference type="Proteomes" id="UP001652660"/>
    </source>
</evidence>
<evidence type="ECO:0000256" key="5">
    <source>
        <dbReference type="ARBA" id="ARBA00023268"/>
    </source>
</evidence>
<keyword evidence="4" id="KW-0255">Endonuclease</keyword>
<gene>
    <name evidence="9" type="primary">LOC140037957</name>
</gene>
<evidence type="ECO:0000256" key="6">
    <source>
        <dbReference type="SAM" id="MobiDB-lite"/>
    </source>
</evidence>